<evidence type="ECO:0000256" key="3">
    <source>
        <dbReference type="ARBA" id="ARBA00004429"/>
    </source>
</evidence>
<comment type="subcellular location">
    <subcellularLocation>
        <location evidence="3">Cell inner membrane</location>
        <topology evidence="3">Multi-pass membrane protein</topology>
    </subcellularLocation>
</comment>
<evidence type="ECO:0000256" key="13">
    <source>
        <dbReference type="ARBA" id="ARBA00022982"/>
    </source>
</evidence>
<dbReference type="RefSeq" id="WP_013704399.1">
    <property type="nucleotide sequence ID" value="NC_015387.1"/>
</dbReference>
<evidence type="ECO:0000256" key="7">
    <source>
        <dbReference type="ARBA" id="ARBA00022475"/>
    </source>
</evidence>
<dbReference type="EMBL" id="CP002630">
    <property type="protein sequence ID" value="AEB12352.1"/>
    <property type="molecule type" value="Genomic_DNA"/>
</dbReference>
<sequence length="131" mass="15269">MAIRARRYEDAKQQAGTNLELAWWVFMRISGLLLVFLALGHLYIQNILINAGEIDYDYVAKRLSQTTWKVYDWLLLALALLHGTNGMRYVIDDLVRNPAVRFWVKTVFYTVVAILFFLGSLVLFNYDFQIS</sequence>
<evidence type="ECO:0000256" key="4">
    <source>
        <dbReference type="ARBA" id="ARBA00005163"/>
    </source>
</evidence>
<dbReference type="CDD" id="cd03500">
    <property type="entry name" value="SQR_TypeA_SdhD_like"/>
    <property type="match status" value="1"/>
</dbReference>
<name>F2NKA3_MARHT</name>
<organism evidence="18 19">
    <name type="scientific">Marinithermus hydrothermalis (strain DSM 14884 / JCM 11576 / T1)</name>
    <dbReference type="NCBI Taxonomy" id="869210"/>
    <lineage>
        <taxon>Bacteria</taxon>
        <taxon>Thermotogati</taxon>
        <taxon>Deinococcota</taxon>
        <taxon>Deinococci</taxon>
        <taxon>Thermales</taxon>
        <taxon>Thermaceae</taxon>
        <taxon>Marinithermus</taxon>
    </lineage>
</organism>
<keyword evidence="14 17" id="KW-1133">Transmembrane helix</keyword>
<proteinExistence type="predicted"/>
<evidence type="ECO:0000256" key="14">
    <source>
        <dbReference type="ARBA" id="ARBA00022989"/>
    </source>
</evidence>
<dbReference type="SUPFAM" id="SSF81343">
    <property type="entry name" value="Fumarate reductase respiratory complex transmembrane subunits"/>
    <property type="match status" value="1"/>
</dbReference>
<dbReference type="GO" id="GO:0017004">
    <property type="term" value="P:cytochrome complex assembly"/>
    <property type="evidence" value="ECO:0007669"/>
    <property type="project" value="TreeGrafter"/>
</dbReference>
<dbReference type="KEGG" id="mhd:Marky_1617"/>
<evidence type="ECO:0000256" key="12">
    <source>
        <dbReference type="ARBA" id="ARBA00022723"/>
    </source>
</evidence>
<keyword evidence="12" id="KW-0479">Metal-binding</keyword>
<evidence type="ECO:0000313" key="18">
    <source>
        <dbReference type="EMBL" id="AEB12352.1"/>
    </source>
</evidence>
<dbReference type="STRING" id="869210.Marky_1617"/>
<evidence type="ECO:0000256" key="6">
    <source>
        <dbReference type="ARBA" id="ARBA00022448"/>
    </source>
</evidence>
<comment type="cofactor">
    <cofactor evidence="1">
        <name>heme</name>
        <dbReference type="ChEBI" id="CHEBI:30413"/>
    </cofactor>
</comment>
<keyword evidence="13" id="KW-0249">Electron transport</keyword>
<feature type="transmembrane region" description="Helical" evidence="17">
    <location>
        <begin position="21"/>
        <end position="44"/>
    </location>
</feature>
<dbReference type="Pfam" id="PF01127">
    <property type="entry name" value="Sdh_cyt"/>
    <property type="match status" value="1"/>
</dbReference>
<evidence type="ECO:0000256" key="10">
    <source>
        <dbReference type="ARBA" id="ARBA00022617"/>
    </source>
</evidence>
<keyword evidence="6" id="KW-0813">Transport</keyword>
<dbReference type="PANTHER" id="PTHR38689:SF1">
    <property type="entry name" value="SUCCINATE DEHYDROGENASE HYDROPHOBIC MEMBRANE ANCHOR SUBUNIT"/>
    <property type="match status" value="1"/>
</dbReference>
<keyword evidence="7" id="KW-1003">Cell membrane</keyword>
<evidence type="ECO:0000256" key="9">
    <source>
        <dbReference type="ARBA" id="ARBA00022532"/>
    </source>
</evidence>
<evidence type="ECO:0000256" key="1">
    <source>
        <dbReference type="ARBA" id="ARBA00001971"/>
    </source>
</evidence>
<dbReference type="GO" id="GO:0005886">
    <property type="term" value="C:plasma membrane"/>
    <property type="evidence" value="ECO:0007669"/>
    <property type="project" value="UniProtKB-SubCell"/>
</dbReference>
<evidence type="ECO:0000256" key="16">
    <source>
        <dbReference type="ARBA" id="ARBA00023136"/>
    </source>
</evidence>
<dbReference type="GO" id="GO:0020037">
    <property type="term" value="F:heme binding"/>
    <property type="evidence" value="ECO:0007669"/>
    <property type="project" value="InterPro"/>
</dbReference>
<evidence type="ECO:0000256" key="15">
    <source>
        <dbReference type="ARBA" id="ARBA00023004"/>
    </source>
</evidence>
<dbReference type="InterPro" id="IPR000701">
    <property type="entry name" value="SuccDH_FuR_B_TM-su"/>
</dbReference>
<dbReference type="GO" id="GO:0009055">
    <property type="term" value="F:electron transfer activity"/>
    <property type="evidence" value="ECO:0007669"/>
    <property type="project" value="TreeGrafter"/>
</dbReference>
<dbReference type="Proteomes" id="UP000007030">
    <property type="component" value="Chromosome"/>
</dbReference>
<dbReference type="eggNOG" id="COG2142">
    <property type="taxonomic scope" value="Bacteria"/>
</dbReference>
<dbReference type="GO" id="GO:0006099">
    <property type="term" value="P:tricarboxylic acid cycle"/>
    <property type="evidence" value="ECO:0007669"/>
    <property type="project" value="UniProtKB-KW"/>
</dbReference>
<feature type="transmembrane region" description="Helical" evidence="17">
    <location>
        <begin position="73"/>
        <end position="91"/>
    </location>
</feature>
<keyword evidence="10" id="KW-0349">Heme</keyword>
<dbReference type="InterPro" id="IPR014312">
    <property type="entry name" value="Succ_DH_anchor"/>
</dbReference>
<keyword evidence="9" id="KW-0816">Tricarboxylic acid cycle</keyword>
<dbReference type="HOGENOM" id="CLU_145876_0_0_0"/>
<keyword evidence="16 17" id="KW-0472">Membrane</keyword>
<dbReference type="GO" id="GO:0046872">
    <property type="term" value="F:metal ion binding"/>
    <property type="evidence" value="ECO:0007669"/>
    <property type="project" value="UniProtKB-KW"/>
</dbReference>
<evidence type="ECO:0000256" key="2">
    <source>
        <dbReference type="ARBA" id="ARBA00004050"/>
    </source>
</evidence>
<reference evidence="18 19" key="1">
    <citation type="journal article" date="2012" name="Stand. Genomic Sci.">
        <title>Complete genome sequence of the aerobic, heterotroph Marinithermus hydrothermalis type strain (T1(T)) from a deep-sea hydrothermal vent chimney.</title>
        <authorList>
            <person name="Copeland A."/>
            <person name="Gu W."/>
            <person name="Yasawong M."/>
            <person name="Lapidus A."/>
            <person name="Lucas S."/>
            <person name="Deshpande S."/>
            <person name="Pagani I."/>
            <person name="Tapia R."/>
            <person name="Cheng J.F."/>
            <person name="Goodwin L.A."/>
            <person name="Pitluck S."/>
            <person name="Liolios K."/>
            <person name="Ivanova N."/>
            <person name="Mavromatis K."/>
            <person name="Mikhailova N."/>
            <person name="Pati A."/>
            <person name="Chen A."/>
            <person name="Palaniappan K."/>
            <person name="Land M."/>
            <person name="Pan C."/>
            <person name="Brambilla E.M."/>
            <person name="Rohde M."/>
            <person name="Tindall B.J."/>
            <person name="Sikorski J."/>
            <person name="Goker M."/>
            <person name="Detter J.C."/>
            <person name="Bristow J."/>
            <person name="Eisen J.A."/>
            <person name="Markowitz V."/>
            <person name="Hugenholtz P."/>
            <person name="Kyrpides N.C."/>
            <person name="Klenk H.P."/>
            <person name="Woyke T."/>
        </authorList>
    </citation>
    <scope>NUCLEOTIDE SEQUENCE [LARGE SCALE GENOMIC DNA]</scope>
    <source>
        <strain evidence="19">DSM 14884 / JCM 11576 / T1</strain>
    </source>
</reference>
<dbReference type="OrthoDB" id="67843at2"/>
<evidence type="ECO:0000256" key="11">
    <source>
        <dbReference type="ARBA" id="ARBA00022692"/>
    </source>
</evidence>
<keyword evidence="11 17" id="KW-0812">Transmembrane</keyword>
<evidence type="ECO:0000313" key="19">
    <source>
        <dbReference type="Proteomes" id="UP000007030"/>
    </source>
</evidence>
<evidence type="ECO:0000256" key="17">
    <source>
        <dbReference type="SAM" id="Phobius"/>
    </source>
</evidence>
<feature type="transmembrane region" description="Helical" evidence="17">
    <location>
        <begin position="103"/>
        <end position="126"/>
    </location>
</feature>
<comment type="function">
    <text evidence="2">Membrane-anchoring subunit of succinate dehydrogenase (SDH).</text>
</comment>
<dbReference type="InterPro" id="IPR034804">
    <property type="entry name" value="SQR/QFR_C/D"/>
</dbReference>
<comment type="pathway">
    <text evidence="4">Carbohydrate metabolism; tricarboxylic acid cycle.</text>
</comment>
<dbReference type="PANTHER" id="PTHR38689">
    <property type="entry name" value="SUCCINATE DEHYDROGENASE HYDROPHOBIC MEMBRANE ANCHOR SUBUNIT"/>
    <property type="match status" value="1"/>
</dbReference>
<gene>
    <name evidence="18" type="ordered locus">Marky_1617</name>
</gene>
<dbReference type="AlphaFoldDB" id="F2NKA3"/>
<protein>
    <recommendedName>
        <fullName evidence="5">Succinate dehydrogenase hydrophobic membrane anchor subunit</fullName>
    </recommendedName>
</protein>
<keyword evidence="15" id="KW-0408">Iron</keyword>
<evidence type="ECO:0000256" key="5">
    <source>
        <dbReference type="ARBA" id="ARBA00019425"/>
    </source>
</evidence>
<evidence type="ECO:0000256" key="8">
    <source>
        <dbReference type="ARBA" id="ARBA00022519"/>
    </source>
</evidence>
<accession>F2NKA3</accession>
<keyword evidence="8" id="KW-0997">Cell inner membrane</keyword>
<dbReference type="Gene3D" id="1.20.1300.10">
    <property type="entry name" value="Fumarate reductase/succinate dehydrogenase, transmembrane subunit"/>
    <property type="match status" value="1"/>
</dbReference>
<keyword evidence="19" id="KW-1185">Reference proteome</keyword>